<dbReference type="InterPro" id="IPR016143">
    <property type="entry name" value="Citrate_synth-like_sm_a-sub"/>
</dbReference>
<evidence type="ECO:0000256" key="1">
    <source>
        <dbReference type="ARBA" id="ARBA00005163"/>
    </source>
</evidence>
<comment type="caution">
    <text evidence="6">The sequence shown here is derived from an EMBL/GenBank/DDBJ whole genome shotgun (WGS) entry which is preliminary data.</text>
</comment>
<protein>
    <recommendedName>
        <fullName evidence="3">citrate synthase (unknown stereospecificity)</fullName>
        <ecNumber evidence="3">2.3.3.16</ecNumber>
    </recommendedName>
</protein>
<dbReference type="GO" id="GO:0036440">
    <property type="term" value="F:citrate synthase activity"/>
    <property type="evidence" value="ECO:0007669"/>
    <property type="project" value="UniProtKB-EC"/>
</dbReference>
<evidence type="ECO:0000256" key="5">
    <source>
        <dbReference type="RuleBase" id="RU003406"/>
    </source>
</evidence>
<reference evidence="6 7" key="1">
    <citation type="submission" date="2019-12" db="EMBL/GenBank/DDBJ databases">
        <title>Whole genome shotgun sequence of Streptomyces tubercidicus NBRC 13090.</title>
        <authorList>
            <person name="Ichikawa N."/>
            <person name="Kimura A."/>
            <person name="Kitahashi Y."/>
            <person name="Komaki H."/>
            <person name="Tamura T."/>
        </authorList>
    </citation>
    <scope>NUCLEOTIDE SEQUENCE [LARGE SCALE GENOMIC DNA]</scope>
    <source>
        <strain evidence="6 7">NBRC 13090</strain>
    </source>
</reference>
<dbReference type="EC" id="2.3.3.16" evidence="3"/>
<keyword evidence="7" id="KW-1185">Reference proteome</keyword>
<dbReference type="GO" id="GO:0006099">
    <property type="term" value="P:tricarboxylic acid cycle"/>
    <property type="evidence" value="ECO:0007669"/>
    <property type="project" value="UniProtKB-UniPathway"/>
</dbReference>
<dbReference type="InterPro" id="IPR019810">
    <property type="entry name" value="Citrate_synthase_AS"/>
</dbReference>
<comment type="pathway">
    <text evidence="1">Carbohydrate metabolism; tricarboxylic acid cycle.</text>
</comment>
<dbReference type="AlphaFoldDB" id="A0A640V571"/>
<dbReference type="Proteomes" id="UP000431826">
    <property type="component" value="Unassembled WGS sequence"/>
</dbReference>
<evidence type="ECO:0000313" key="7">
    <source>
        <dbReference type="Proteomes" id="UP000431826"/>
    </source>
</evidence>
<comment type="similarity">
    <text evidence="2 5">Belongs to the citrate synthase family.</text>
</comment>
<dbReference type="SUPFAM" id="SSF48256">
    <property type="entry name" value="Citrate synthase"/>
    <property type="match status" value="1"/>
</dbReference>
<evidence type="ECO:0000256" key="4">
    <source>
        <dbReference type="ARBA" id="ARBA00022679"/>
    </source>
</evidence>
<dbReference type="InterPro" id="IPR036969">
    <property type="entry name" value="Citrate_synthase_sf"/>
</dbReference>
<dbReference type="Pfam" id="PF00285">
    <property type="entry name" value="Citrate_synt"/>
    <property type="match status" value="1"/>
</dbReference>
<sequence>MHMLNEIGDPQQAGPWLDEALAGKRKITGFGHRVYKHGDSRVPITQEATYLLVA</sequence>
<evidence type="ECO:0000313" key="6">
    <source>
        <dbReference type="EMBL" id="GFE42055.1"/>
    </source>
</evidence>
<evidence type="ECO:0000256" key="3">
    <source>
        <dbReference type="ARBA" id="ARBA00012972"/>
    </source>
</evidence>
<proteinExistence type="inferred from homology"/>
<gene>
    <name evidence="6" type="ORF">Stube_67280</name>
</gene>
<dbReference type="PROSITE" id="PS00480">
    <property type="entry name" value="CITRATE_SYNTHASE"/>
    <property type="match status" value="1"/>
</dbReference>
<dbReference type="UniPathway" id="UPA00223"/>
<evidence type="ECO:0000256" key="2">
    <source>
        <dbReference type="ARBA" id="ARBA00010566"/>
    </source>
</evidence>
<dbReference type="Gene3D" id="1.10.230.10">
    <property type="entry name" value="Cytochrome P450-Terp, domain 2"/>
    <property type="match status" value="1"/>
</dbReference>
<keyword evidence="4 5" id="KW-0808">Transferase</keyword>
<dbReference type="InterPro" id="IPR002020">
    <property type="entry name" value="Citrate_synthase"/>
</dbReference>
<organism evidence="6 7">
    <name type="scientific">Streptomyces tubercidicus</name>
    <dbReference type="NCBI Taxonomy" id="47759"/>
    <lineage>
        <taxon>Bacteria</taxon>
        <taxon>Bacillati</taxon>
        <taxon>Actinomycetota</taxon>
        <taxon>Actinomycetes</taxon>
        <taxon>Kitasatosporales</taxon>
        <taxon>Streptomycetaceae</taxon>
        <taxon>Streptomyces</taxon>
    </lineage>
</organism>
<name>A0A640V571_9ACTN</name>
<dbReference type="EMBL" id="BLIR01000003">
    <property type="protein sequence ID" value="GFE42055.1"/>
    <property type="molecule type" value="Genomic_DNA"/>
</dbReference>
<accession>A0A640V571</accession>